<dbReference type="GO" id="GO:0005634">
    <property type="term" value="C:nucleus"/>
    <property type="evidence" value="ECO:0007669"/>
    <property type="project" value="UniProtKB-SubCell"/>
</dbReference>
<dbReference type="InterPro" id="IPR045239">
    <property type="entry name" value="bHLH95_bHLH"/>
</dbReference>
<dbReference type="PANTHER" id="PTHR16223">
    <property type="entry name" value="TRANSCRIPTION FACTOR BHLH83-RELATED"/>
    <property type="match status" value="1"/>
</dbReference>
<comment type="caution">
    <text evidence="9">The sequence shown here is derived from an EMBL/GenBank/DDBJ whole genome shotgun (WGS) entry which is preliminary data.</text>
</comment>
<name>A0A7J6GX95_CANSA</name>
<protein>
    <recommendedName>
        <fullName evidence="8">BHLH domain-containing protein</fullName>
    </recommendedName>
</protein>
<comment type="subcellular location">
    <subcellularLocation>
        <location evidence="1">Nucleus</location>
    </subcellularLocation>
</comment>
<dbReference type="GO" id="GO:0000978">
    <property type="term" value="F:RNA polymerase II cis-regulatory region sequence-specific DNA binding"/>
    <property type="evidence" value="ECO:0007669"/>
    <property type="project" value="TreeGrafter"/>
</dbReference>
<dbReference type="Proteomes" id="UP000525078">
    <property type="component" value="Unassembled WGS sequence"/>
</dbReference>
<evidence type="ECO:0000256" key="2">
    <source>
        <dbReference type="ARBA" id="ARBA00011738"/>
    </source>
</evidence>
<evidence type="ECO:0000256" key="3">
    <source>
        <dbReference type="ARBA" id="ARBA00023015"/>
    </source>
</evidence>
<evidence type="ECO:0000313" key="10">
    <source>
        <dbReference type="Proteomes" id="UP000525078"/>
    </source>
</evidence>
<organism evidence="9 10">
    <name type="scientific">Cannabis sativa</name>
    <name type="common">Hemp</name>
    <name type="synonym">Marijuana</name>
    <dbReference type="NCBI Taxonomy" id="3483"/>
    <lineage>
        <taxon>Eukaryota</taxon>
        <taxon>Viridiplantae</taxon>
        <taxon>Streptophyta</taxon>
        <taxon>Embryophyta</taxon>
        <taxon>Tracheophyta</taxon>
        <taxon>Spermatophyta</taxon>
        <taxon>Magnoliopsida</taxon>
        <taxon>eudicotyledons</taxon>
        <taxon>Gunneridae</taxon>
        <taxon>Pentapetalae</taxon>
        <taxon>rosids</taxon>
        <taxon>fabids</taxon>
        <taxon>Rosales</taxon>
        <taxon>Cannabaceae</taxon>
        <taxon>Cannabis</taxon>
    </lineage>
</organism>
<feature type="region of interest" description="Disordered" evidence="7">
    <location>
        <begin position="122"/>
        <end position="142"/>
    </location>
</feature>
<keyword evidence="3" id="KW-0805">Transcription regulation</keyword>
<evidence type="ECO:0000259" key="8">
    <source>
        <dbReference type="PROSITE" id="PS50888"/>
    </source>
</evidence>
<dbReference type="CDD" id="cd11393">
    <property type="entry name" value="bHLH_AtbHLH_like"/>
    <property type="match status" value="1"/>
</dbReference>
<sequence>MAEEFQIQGGICGGGNWWNPSRSVFSAAAALPCSMGSFGWPNNIISHDLLDIKMTRSSSSSGDETKIHDDHSCNNIFQDQKSLGHHLQTDDHISNGILNIDSASSLQMMGYGLSTSPTSDFTTNQPFISSRSSNNINNGRSERSNNNFYSILQQDHLGSAKLNYENDSSSQIQKDCWTSCTTATTATNPPPKDFSGDDIMDTSATSQALSAGFPVSSSPFEYTSATLLQNLFECETTATTTTCTATATNQLAAHEQSFGNSNINRLSVNITNSNYANNNNIWPRFSPLILSSRPSAPIPSPSEASGLHFSNNTPFWNASSLPATAAPNDGVFPNSTQQSQAQAQQLRYVTPKFEEKNHKCNNYVTNNKANSNMEDIRHESAGSVSKKSSNSTTGNDQPMVKRPRIETPSPLPTFKVRKEKLGDRITALQQLVSPFGKTDTASVLHEAIEYIKFLHDQVSVLSTPYMKNNGAAVQAHQQGSNKLVKKQDELSQKQDLKSRGLCLVPISSTFPVANETTADFWTPTSSFGGAFISKWYCLVTWIKLARQRAKERSIVSTILDDDDGHRKGGLGAGTGAKFSGSRH</sequence>
<dbReference type="InterPro" id="IPR045843">
    <property type="entry name" value="IND-like"/>
</dbReference>
<proteinExistence type="predicted"/>
<evidence type="ECO:0000256" key="1">
    <source>
        <dbReference type="ARBA" id="ARBA00004123"/>
    </source>
</evidence>
<evidence type="ECO:0000313" key="9">
    <source>
        <dbReference type="EMBL" id="KAF4386950.1"/>
    </source>
</evidence>
<evidence type="ECO:0000256" key="6">
    <source>
        <dbReference type="ARBA" id="ARBA00023242"/>
    </source>
</evidence>
<dbReference type="Gene3D" id="4.10.280.10">
    <property type="entry name" value="Helix-loop-helix DNA-binding domain"/>
    <property type="match status" value="1"/>
</dbReference>
<dbReference type="SUPFAM" id="SSF47459">
    <property type="entry name" value="HLH, helix-loop-helix DNA-binding domain"/>
    <property type="match status" value="1"/>
</dbReference>
<dbReference type="InterPro" id="IPR036638">
    <property type="entry name" value="HLH_DNA-bd_sf"/>
</dbReference>
<gene>
    <name evidence="9" type="ORF">F8388_006905</name>
</gene>
<dbReference type="GO" id="GO:0046983">
    <property type="term" value="F:protein dimerization activity"/>
    <property type="evidence" value="ECO:0007669"/>
    <property type="project" value="InterPro"/>
</dbReference>
<dbReference type="PROSITE" id="PS50888">
    <property type="entry name" value="BHLH"/>
    <property type="match status" value="1"/>
</dbReference>
<evidence type="ECO:0000256" key="5">
    <source>
        <dbReference type="ARBA" id="ARBA00023163"/>
    </source>
</evidence>
<feature type="region of interest" description="Disordered" evidence="7">
    <location>
        <begin position="362"/>
        <end position="411"/>
    </location>
</feature>
<feature type="compositionally biased region" description="Polar residues" evidence="7">
    <location>
        <begin position="362"/>
        <end position="373"/>
    </location>
</feature>
<evidence type="ECO:0000256" key="4">
    <source>
        <dbReference type="ARBA" id="ARBA00023125"/>
    </source>
</evidence>
<comment type="subunit">
    <text evidence="2">Homodimer.</text>
</comment>
<feature type="domain" description="BHLH" evidence="8">
    <location>
        <begin position="405"/>
        <end position="454"/>
    </location>
</feature>
<dbReference type="EMBL" id="JAATIP010000041">
    <property type="protein sequence ID" value="KAF4386950.1"/>
    <property type="molecule type" value="Genomic_DNA"/>
</dbReference>
<keyword evidence="4" id="KW-0238">DNA-binding</keyword>
<dbReference type="InterPro" id="IPR011598">
    <property type="entry name" value="bHLH_dom"/>
</dbReference>
<keyword evidence="5" id="KW-0804">Transcription</keyword>
<feature type="compositionally biased region" description="Low complexity" evidence="7">
    <location>
        <begin position="381"/>
        <end position="395"/>
    </location>
</feature>
<dbReference type="AlphaFoldDB" id="A0A7J6GX95"/>
<feature type="compositionally biased region" description="Low complexity" evidence="7">
    <location>
        <begin position="129"/>
        <end position="142"/>
    </location>
</feature>
<dbReference type="FunFam" id="4.10.280.10:FF:000032">
    <property type="entry name" value="Transcription factor bHLH123 family"/>
    <property type="match status" value="1"/>
</dbReference>
<dbReference type="GO" id="GO:0000981">
    <property type="term" value="F:DNA-binding transcription factor activity, RNA polymerase II-specific"/>
    <property type="evidence" value="ECO:0007669"/>
    <property type="project" value="TreeGrafter"/>
</dbReference>
<evidence type="ECO:0000256" key="7">
    <source>
        <dbReference type="SAM" id="MobiDB-lite"/>
    </source>
</evidence>
<keyword evidence="6" id="KW-0539">Nucleus</keyword>
<reference evidence="9 10" key="1">
    <citation type="journal article" date="2020" name="bioRxiv">
        <title>Sequence and annotation of 42 cannabis genomes reveals extensive copy number variation in cannabinoid synthesis and pathogen resistance genes.</title>
        <authorList>
            <person name="Mckernan K.J."/>
            <person name="Helbert Y."/>
            <person name="Kane L.T."/>
            <person name="Ebling H."/>
            <person name="Zhang L."/>
            <person name="Liu B."/>
            <person name="Eaton Z."/>
            <person name="Mclaughlin S."/>
            <person name="Kingan S."/>
            <person name="Baybayan P."/>
            <person name="Concepcion G."/>
            <person name="Jordan M."/>
            <person name="Riva A."/>
            <person name="Barbazuk W."/>
            <person name="Harkins T."/>
        </authorList>
    </citation>
    <scope>NUCLEOTIDE SEQUENCE [LARGE SCALE GENOMIC DNA]</scope>
    <source>
        <strain evidence="10">cv. Jamaican Lion 4</strain>
        <tissue evidence="9">Leaf</tissue>
    </source>
</reference>
<accession>A0A7J6GX95</accession>
<dbReference type="PANTHER" id="PTHR16223:SF238">
    <property type="entry name" value="TRANSCRIPTION FACTOR BHLH114"/>
    <property type="match status" value="1"/>
</dbReference>